<dbReference type="Pfam" id="PF10593">
    <property type="entry name" value="Z1"/>
    <property type="match status" value="1"/>
</dbReference>
<dbReference type="Gene3D" id="3.40.50.300">
    <property type="entry name" value="P-loop containing nucleotide triphosphate hydrolases"/>
    <property type="match status" value="1"/>
</dbReference>
<dbReference type="InterPro" id="IPR027417">
    <property type="entry name" value="P-loop_NTPase"/>
</dbReference>
<dbReference type="EMBL" id="FXWJ01000005">
    <property type="protein sequence ID" value="SMQ73133.1"/>
    <property type="molecule type" value="Genomic_DNA"/>
</dbReference>
<feature type="domain" description="Putative endonuclease Z1" evidence="1">
    <location>
        <begin position="364"/>
        <end position="585"/>
    </location>
</feature>
<proteinExistence type="predicted"/>
<gene>
    <name evidence="2" type="ORF">SAMN06295909_3118</name>
</gene>
<organism evidence="2 3">
    <name type="scientific">Plantibacter elymi</name>
    <name type="common">nom. nud.</name>
    <dbReference type="NCBI Taxonomy" id="199708"/>
    <lineage>
        <taxon>Bacteria</taxon>
        <taxon>Bacillati</taxon>
        <taxon>Actinomycetota</taxon>
        <taxon>Actinomycetes</taxon>
        <taxon>Micrococcales</taxon>
        <taxon>Microbacteriaceae</taxon>
        <taxon>Plantibacter</taxon>
    </lineage>
</organism>
<sequence>MSEFYPMFASWAKSFGVEQATNRARSLVRLSGGEVAVVEEMALRYQADVAKIESGGPAIIAAGKPAWYSGPSDGSIYWPPVGDFFVNEENWPAKRMADLNRASNIVVAHTPRTDSATFNSRGLVVGYVQSGKTTNFISVIAKMADENYRLIIVLSGVHNGLRKQTQQRLSRQLSETLPEKWKLLTDETRDFHAPPGNPLATLTPDQTAVAVVKKNAAVLTRLVKWLELQPSQQALRALPVLIIDDEADQASVATKSINPLIRRLLKLAKKCTYIGYTATPFANVFIDPASEDLYPKDFILNLPRPEGYFGPEKIFGRDIVEGEDDEPDAAGRDMIRVVPPETLNLLRPSSVAEVSGFAPSLTSELKDAIIWFWLATAIRRHRGDVGHSTMLMHVSERITVQEAYRQPLLEYRDQILTGVKGQDADILQQIRRVWDREAVAVPRPDAPLDVALFEQILHGLPPVIESVHVIVDNYRSKDRLNYGDEPQIAIAVGGNTLSRGLTLEGLVVSFFVRTARAYDTLLQMGRWFGYRPGYEDLPRIWMTEELRLNFRHLASVEAEMRADIEGYQRVGLTPMDLAVKIRTHPALQITAKMGAAQPQFISFAGRRLQTRFFKSEDPEWLGANRVAADKLIRSALKYGQEDVEASRRLVRDVPARIILDFFESYSVHEDSPDLDPALIRKYIETQTSSGGGLDYWTIAIMESDAGQVPLGGINVRGVTRSKLDDGRPGRADIKTLMSRRDRVLDLDVRATEAGTLTEPELMALRNSDALHKSRGLLVVYPIEPMSPPMDQSRDRVPLDAQDWVVGIGIVFPGEASAGTRLSATHLAVPLDDVALLDEAEAYETDTEEPFDA</sequence>
<dbReference type="InterPro" id="IPR018310">
    <property type="entry name" value="Put_endonuclease_Z1-dom"/>
</dbReference>
<name>A0ABY1RI12_9MICO</name>
<dbReference type="Proteomes" id="UP000194464">
    <property type="component" value="Unassembled WGS sequence"/>
</dbReference>
<evidence type="ECO:0000259" key="1">
    <source>
        <dbReference type="Pfam" id="PF10593"/>
    </source>
</evidence>
<dbReference type="SUPFAM" id="SSF52540">
    <property type="entry name" value="P-loop containing nucleoside triphosphate hydrolases"/>
    <property type="match status" value="1"/>
</dbReference>
<evidence type="ECO:0000313" key="2">
    <source>
        <dbReference type="EMBL" id="SMQ73133.1"/>
    </source>
</evidence>
<protein>
    <submittedName>
        <fullName evidence="2">Z1 domain-containing protein</fullName>
    </submittedName>
</protein>
<keyword evidence="3" id="KW-1185">Reference proteome</keyword>
<accession>A0ABY1RI12</accession>
<evidence type="ECO:0000313" key="3">
    <source>
        <dbReference type="Proteomes" id="UP000194464"/>
    </source>
</evidence>
<reference evidence="2 3" key="1">
    <citation type="submission" date="2017-04" db="EMBL/GenBank/DDBJ databases">
        <authorList>
            <person name="Varghese N."/>
            <person name="Submissions S."/>
        </authorList>
    </citation>
    <scope>NUCLEOTIDE SEQUENCE [LARGE SCALE GENOMIC DNA]</scope>
    <source>
        <strain evidence="2 3">VKM Ac-1784</strain>
    </source>
</reference>
<comment type="caution">
    <text evidence="2">The sequence shown here is derived from an EMBL/GenBank/DDBJ whole genome shotgun (WGS) entry which is preliminary data.</text>
</comment>